<dbReference type="AlphaFoldDB" id="A0A7W9KEB3"/>
<protein>
    <submittedName>
        <fullName evidence="2">Uncharacterized protein</fullName>
    </submittedName>
</protein>
<dbReference type="Proteomes" id="UP000585638">
    <property type="component" value="Unassembled WGS sequence"/>
</dbReference>
<sequence length="231" mass="24580">MSDIDRLREAMAQPAQHFAPVDVERVMRLGGRRRARRRLLTGAAAVLALVIVAGSVIGVRIYRDSQAPTTITVAAPHAVTIGMAPVGSVVDTGVVDHEGHAVLYFAHVRDASGAARYQLVLAHKAADGTLTSVSADDADFTGDGFHGVTTGHPRSFLPLFGYFIGPVRQFKATYEGDTLSVLSQPVPELNVTVFWAAPKYDAEDINAASVVQLSAFDADGNLLKYGRGPGR</sequence>
<feature type="transmembrane region" description="Helical" evidence="1">
    <location>
        <begin position="39"/>
        <end position="62"/>
    </location>
</feature>
<comment type="caution">
    <text evidence="2">The sequence shown here is derived from an EMBL/GenBank/DDBJ whole genome shotgun (WGS) entry which is preliminary data.</text>
</comment>
<gene>
    <name evidence="2" type="ORF">BJ998_002240</name>
</gene>
<evidence type="ECO:0000313" key="2">
    <source>
        <dbReference type="EMBL" id="MBB5891044.1"/>
    </source>
</evidence>
<name>A0A7W9KEB3_9PSEU</name>
<keyword evidence="1" id="KW-0812">Transmembrane</keyword>
<accession>A0A7W9KEB3</accession>
<reference evidence="2 3" key="1">
    <citation type="submission" date="2020-08" db="EMBL/GenBank/DDBJ databases">
        <title>Sequencing the genomes of 1000 actinobacteria strains.</title>
        <authorList>
            <person name="Klenk H.-P."/>
        </authorList>
    </citation>
    <scope>NUCLEOTIDE SEQUENCE [LARGE SCALE GENOMIC DNA]</scope>
    <source>
        <strain evidence="2 3">DSM 43851</strain>
    </source>
</reference>
<dbReference type="EMBL" id="JACHIR010000001">
    <property type="protein sequence ID" value="MBB5891044.1"/>
    <property type="molecule type" value="Genomic_DNA"/>
</dbReference>
<dbReference type="RefSeq" id="WP_184860890.1">
    <property type="nucleotide sequence ID" value="NZ_BAAAWY010000044.1"/>
</dbReference>
<keyword evidence="1" id="KW-0472">Membrane</keyword>
<evidence type="ECO:0000313" key="3">
    <source>
        <dbReference type="Proteomes" id="UP000585638"/>
    </source>
</evidence>
<organism evidence="2 3">
    <name type="scientific">Kutzneria kofuensis</name>
    <dbReference type="NCBI Taxonomy" id="103725"/>
    <lineage>
        <taxon>Bacteria</taxon>
        <taxon>Bacillati</taxon>
        <taxon>Actinomycetota</taxon>
        <taxon>Actinomycetes</taxon>
        <taxon>Pseudonocardiales</taxon>
        <taxon>Pseudonocardiaceae</taxon>
        <taxon>Kutzneria</taxon>
    </lineage>
</organism>
<evidence type="ECO:0000256" key="1">
    <source>
        <dbReference type="SAM" id="Phobius"/>
    </source>
</evidence>
<keyword evidence="1" id="KW-1133">Transmembrane helix</keyword>
<keyword evidence="3" id="KW-1185">Reference proteome</keyword>
<proteinExistence type="predicted"/>